<protein>
    <submittedName>
        <fullName evidence="2">Uncharacterized protein</fullName>
    </submittedName>
</protein>
<evidence type="ECO:0000313" key="3">
    <source>
        <dbReference type="Proteomes" id="UP001500975"/>
    </source>
</evidence>
<proteinExistence type="predicted"/>
<reference evidence="3" key="1">
    <citation type="journal article" date="2019" name="Int. J. Syst. Evol. Microbiol.">
        <title>The Global Catalogue of Microorganisms (GCM) 10K type strain sequencing project: providing services to taxonomists for standard genome sequencing and annotation.</title>
        <authorList>
            <consortium name="The Broad Institute Genomics Platform"/>
            <consortium name="The Broad Institute Genome Sequencing Center for Infectious Disease"/>
            <person name="Wu L."/>
            <person name="Ma J."/>
        </authorList>
    </citation>
    <scope>NUCLEOTIDE SEQUENCE [LARGE SCALE GENOMIC DNA]</scope>
    <source>
        <strain evidence="3">JCM 17804</strain>
    </source>
</reference>
<keyword evidence="3" id="KW-1185">Reference proteome</keyword>
<sequence length="65" mass="7403">MYYMNTDRDNFHDWARDKPDTAFSPISRYLPLEHKAGPVIRWGRLLIGVLLGAGLVVGFKWVAGL</sequence>
<organism evidence="2 3">
    <name type="scientific">Variovorax defluvii</name>
    <dbReference type="NCBI Taxonomy" id="913761"/>
    <lineage>
        <taxon>Bacteria</taxon>
        <taxon>Pseudomonadati</taxon>
        <taxon>Pseudomonadota</taxon>
        <taxon>Betaproteobacteria</taxon>
        <taxon>Burkholderiales</taxon>
        <taxon>Comamonadaceae</taxon>
        <taxon>Variovorax</taxon>
    </lineage>
</organism>
<evidence type="ECO:0000256" key="1">
    <source>
        <dbReference type="SAM" id="Phobius"/>
    </source>
</evidence>
<comment type="caution">
    <text evidence="2">The sequence shown here is derived from an EMBL/GenBank/DDBJ whole genome shotgun (WGS) entry which is preliminary data.</text>
</comment>
<gene>
    <name evidence="2" type="ORF">GCM10023165_02940</name>
</gene>
<accession>A0ABP8GTS1</accession>
<evidence type="ECO:0000313" key="2">
    <source>
        <dbReference type="EMBL" id="GAA4329837.1"/>
    </source>
</evidence>
<dbReference type="EMBL" id="BAABGJ010000002">
    <property type="protein sequence ID" value="GAA4329837.1"/>
    <property type="molecule type" value="Genomic_DNA"/>
</dbReference>
<dbReference type="Proteomes" id="UP001500975">
    <property type="component" value="Unassembled WGS sequence"/>
</dbReference>
<keyword evidence="1" id="KW-1133">Transmembrane helix</keyword>
<keyword evidence="1" id="KW-0472">Membrane</keyword>
<feature type="transmembrane region" description="Helical" evidence="1">
    <location>
        <begin position="45"/>
        <end position="63"/>
    </location>
</feature>
<name>A0ABP8GTS1_9BURK</name>
<keyword evidence="1" id="KW-0812">Transmembrane</keyword>